<dbReference type="SUPFAM" id="SSF102735">
    <property type="entry name" value="Trigger factor ribosome-binding domain"/>
    <property type="match status" value="1"/>
</dbReference>
<dbReference type="GO" id="GO:0003755">
    <property type="term" value="F:peptidyl-prolyl cis-trans isomerase activity"/>
    <property type="evidence" value="ECO:0007669"/>
    <property type="project" value="UniProtKB-UniRule"/>
</dbReference>
<dbReference type="InterPro" id="IPR005215">
    <property type="entry name" value="Trig_fac"/>
</dbReference>
<dbReference type="FunFam" id="3.10.50.40:FF:000001">
    <property type="entry name" value="Trigger factor"/>
    <property type="match status" value="1"/>
</dbReference>
<dbReference type="Pfam" id="PF05697">
    <property type="entry name" value="Trigger_N"/>
    <property type="match status" value="1"/>
</dbReference>
<evidence type="ECO:0000313" key="15">
    <source>
        <dbReference type="EMBL" id="AWW49768.1"/>
    </source>
</evidence>
<dbReference type="NCBIfam" id="TIGR00115">
    <property type="entry name" value="tig"/>
    <property type="match status" value="1"/>
</dbReference>
<protein>
    <recommendedName>
        <fullName evidence="4 11">Trigger factor</fullName>
        <shortName evidence="11">TF</shortName>
        <ecNumber evidence="3 11">5.2.1.8</ecNumber>
    </recommendedName>
    <alternativeName>
        <fullName evidence="10 11">PPIase</fullName>
    </alternativeName>
</protein>
<dbReference type="EC" id="5.2.1.8" evidence="3 11"/>
<dbReference type="PANTHER" id="PTHR30560:SF3">
    <property type="entry name" value="TRIGGER FACTOR-LIKE PROTEIN TIG, CHLOROPLASTIC"/>
    <property type="match status" value="1"/>
</dbReference>
<evidence type="ECO:0000313" key="16">
    <source>
        <dbReference type="Proteomes" id="UP000248592"/>
    </source>
</evidence>
<dbReference type="Proteomes" id="UP000248592">
    <property type="component" value="Chromosome"/>
</dbReference>
<evidence type="ECO:0000256" key="9">
    <source>
        <dbReference type="ARBA" id="ARBA00023306"/>
    </source>
</evidence>
<feature type="domain" description="PPIase FKBP-type" evidence="14">
    <location>
        <begin position="172"/>
        <end position="254"/>
    </location>
</feature>
<dbReference type="GO" id="GO:0043022">
    <property type="term" value="F:ribosome binding"/>
    <property type="evidence" value="ECO:0007669"/>
    <property type="project" value="TreeGrafter"/>
</dbReference>
<dbReference type="InterPro" id="IPR008881">
    <property type="entry name" value="Trigger_fac_ribosome-bd_bac"/>
</dbReference>
<evidence type="ECO:0000256" key="13">
    <source>
        <dbReference type="RuleBase" id="RU003914"/>
    </source>
</evidence>
<comment type="function">
    <text evidence="11">Involved in protein export. Acts as a chaperone by maintaining the newly synthesized protein in an open conformation. Functions as a peptidyl-prolyl cis-trans isomerase.</text>
</comment>
<evidence type="ECO:0000256" key="1">
    <source>
        <dbReference type="ARBA" id="ARBA00000971"/>
    </source>
</evidence>
<dbReference type="GO" id="GO:0015031">
    <property type="term" value="P:protein transport"/>
    <property type="evidence" value="ECO:0007669"/>
    <property type="project" value="UniProtKB-UniRule"/>
</dbReference>
<keyword evidence="11" id="KW-0963">Cytoplasm</keyword>
<dbReference type="Gene3D" id="1.10.3120.10">
    <property type="entry name" value="Trigger factor, C-terminal domain"/>
    <property type="match status" value="1"/>
</dbReference>
<dbReference type="Pfam" id="PF00254">
    <property type="entry name" value="FKBP_C"/>
    <property type="match status" value="1"/>
</dbReference>
<dbReference type="PANTHER" id="PTHR30560">
    <property type="entry name" value="TRIGGER FACTOR CHAPERONE AND PEPTIDYL-PROLYL CIS/TRANS ISOMERASE"/>
    <property type="match status" value="1"/>
</dbReference>
<dbReference type="PROSITE" id="PS50059">
    <property type="entry name" value="FKBP_PPIASE"/>
    <property type="match status" value="1"/>
</dbReference>
<comment type="domain">
    <text evidence="11">Consists of 3 domains; the N-terminus binds the ribosome, the middle domain has PPIase activity, while the C-terminus has intrinsic chaperone activity on its own.</text>
</comment>
<gene>
    <name evidence="11" type="primary">tig</name>
    <name evidence="15" type="ORF">Pas1_04870</name>
</gene>
<dbReference type="EMBL" id="CP030085">
    <property type="protein sequence ID" value="AWW49768.1"/>
    <property type="molecule type" value="Genomic_DNA"/>
</dbReference>
<keyword evidence="7 11" id="KW-0143">Chaperone</keyword>
<evidence type="ECO:0000256" key="4">
    <source>
        <dbReference type="ARBA" id="ARBA00016902"/>
    </source>
</evidence>
<name>A0A2Z4JSC6_9BURK</name>
<dbReference type="InterPro" id="IPR036611">
    <property type="entry name" value="Trigger_fac_ribosome-bd_sf"/>
</dbReference>
<keyword evidence="8 11" id="KW-0413">Isomerase</keyword>
<evidence type="ECO:0000256" key="11">
    <source>
        <dbReference type="HAMAP-Rule" id="MF_00303"/>
    </source>
</evidence>
<proteinExistence type="inferred from homology"/>
<dbReference type="SUPFAM" id="SSF54534">
    <property type="entry name" value="FKBP-like"/>
    <property type="match status" value="1"/>
</dbReference>
<dbReference type="GO" id="GO:0051301">
    <property type="term" value="P:cell division"/>
    <property type="evidence" value="ECO:0007669"/>
    <property type="project" value="UniProtKB-KW"/>
</dbReference>
<keyword evidence="6 11" id="KW-0697">Rotamase</keyword>
<dbReference type="Pfam" id="PF05698">
    <property type="entry name" value="Trigger_C"/>
    <property type="match status" value="1"/>
</dbReference>
<sequence length="445" mass="49483">MALQIENLGQLDRKMTLEFTRADLAKARDERLAKLGKTMKMAGFRPGKVPKNIVEKQYGLQVDFEIQFDKASELFFELSKKEGIKLAGQPRLEPKSELDADKIVFDAFFEVLPEVKIGDLSKAEVSKYSTSIGEAEIDRALDVLRKQQVHYHPRGTASAHGDGGANTAAQSGDQVVIDFVGKIDGVEFAGGKAENFEYVLGEGRMLPEFEAATLGLKAGESKTFPLTFPADYHGKDVAGKTADFTITVKSVNWPHMPVVDEAFALSLGVTEGGVEKMRSEVKENLDREVNRRITALLKNEVMDKLNSLCELDVPKSLVASEQERLVESARADLMQRGIPNAKDAPIPVEMFAEQALKRVRLGLILSDLVKQQNLTATADQIKTEIEEQAATYEDPKEVVRWFYSNPSRLKEIENLVLENNVIQYFTSLAKVSEKPVSFEELSKLN</sequence>
<evidence type="ECO:0000256" key="6">
    <source>
        <dbReference type="ARBA" id="ARBA00023110"/>
    </source>
</evidence>
<dbReference type="InterPro" id="IPR001179">
    <property type="entry name" value="PPIase_FKBP_dom"/>
</dbReference>
<dbReference type="GO" id="GO:0005737">
    <property type="term" value="C:cytoplasm"/>
    <property type="evidence" value="ECO:0007669"/>
    <property type="project" value="UniProtKB-SubCell"/>
</dbReference>
<dbReference type="AlphaFoldDB" id="A0A2Z4JSC6"/>
<evidence type="ECO:0000256" key="10">
    <source>
        <dbReference type="ARBA" id="ARBA00029986"/>
    </source>
</evidence>
<dbReference type="Gene3D" id="3.10.50.40">
    <property type="match status" value="1"/>
</dbReference>
<dbReference type="HAMAP" id="MF_00303">
    <property type="entry name" value="Trigger_factor_Tig"/>
    <property type="match status" value="1"/>
</dbReference>
<dbReference type="PIRSF" id="PIRSF003095">
    <property type="entry name" value="Trigger_factor"/>
    <property type="match status" value="1"/>
</dbReference>
<reference evidence="16" key="1">
    <citation type="submission" date="2018-06" db="EMBL/GenBank/DDBJ databases">
        <title>Description of a new Polynucleobacter species.</title>
        <authorList>
            <person name="Hahn M.W."/>
        </authorList>
    </citation>
    <scope>NUCLEOTIDE SEQUENCE [LARGE SCALE GENOMIC DNA]</scope>
    <source>
        <strain evidence="16">MG-25-Pas1-D2</strain>
    </source>
</reference>
<dbReference type="InterPro" id="IPR008880">
    <property type="entry name" value="Trigger_fac_C"/>
</dbReference>
<dbReference type="Gene3D" id="3.30.70.1050">
    <property type="entry name" value="Trigger factor ribosome-binding domain"/>
    <property type="match status" value="1"/>
</dbReference>
<evidence type="ECO:0000256" key="8">
    <source>
        <dbReference type="ARBA" id="ARBA00023235"/>
    </source>
</evidence>
<dbReference type="GO" id="GO:0043335">
    <property type="term" value="P:protein unfolding"/>
    <property type="evidence" value="ECO:0007669"/>
    <property type="project" value="TreeGrafter"/>
</dbReference>
<organism evidence="15 16">
    <name type="scientific">Polynucleobacter paneuropaeus</name>
    <dbReference type="NCBI Taxonomy" id="2527775"/>
    <lineage>
        <taxon>Bacteria</taxon>
        <taxon>Pseudomonadati</taxon>
        <taxon>Pseudomonadota</taxon>
        <taxon>Betaproteobacteria</taxon>
        <taxon>Burkholderiales</taxon>
        <taxon>Burkholderiaceae</taxon>
        <taxon>Polynucleobacter</taxon>
    </lineage>
</organism>
<comment type="subcellular location">
    <subcellularLocation>
        <location evidence="11">Cytoplasm</location>
    </subcellularLocation>
    <text evidence="11">About half TF is bound to the ribosome near the polypeptide exit tunnel while the other half is free in the cytoplasm.</text>
</comment>
<evidence type="ECO:0000256" key="2">
    <source>
        <dbReference type="ARBA" id="ARBA00005464"/>
    </source>
</evidence>
<dbReference type="SUPFAM" id="SSF109998">
    <property type="entry name" value="Triger factor/SurA peptide-binding domain-like"/>
    <property type="match status" value="1"/>
</dbReference>
<dbReference type="RefSeq" id="WP_112294659.1">
    <property type="nucleotide sequence ID" value="NZ_CBCSBS010000001.1"/>
</dbReference>
<dbReference type="InterPro" id="IPR027304">
    <property type="entry name" value="Trigger_fact/SurA_dom_sf"/>
</dbReference>
<dbReference type="InterPro" id="IPR037041">
    <property type="entry name" value="Trigger_fac_C_sf"/>
</dbReference>
<dbReference type="GO" id="GO:0051083">
    <property type="term" value="P:'de novo' cotranslational protein folding"/>
    <property type="evidence" value="ECO:0007669"/>
    <property type="project" value="TreeGrafter"/>
</dbReference>
<evidence type="ECO:0000256" key="7">
    <source>
        <dbReference type="ARBA" id="ARBA00023186"/>
    </source>
</evidence>
<evidence type="ECO:0000256" key="5">
    <source>
        <dbReference type="ARBA" id="ARBA00022618"/>
    </source>
</evidence>
<comment type="similarity">
    <text evidence="2 11 13">Belongs to the FKBP-type PPIase family. Tig subfamily.</text>
</comment>
<keyword evidence="5 11" id="KW-0132">Cell division</keyword>
<evidence type="ECO:0000256" key="3">
    <source>
        <dbReference type="ARBA" id="ARBA00013194"/>
    </source>
</evidence>
<evidence type="ECO:0000256" key="12">
    <source>
        <dbReference type="PROSITE-ProRule" id="PRU00277"/>
    </source>
</evidence>
<keyword evidence="9 11" id="KW-0131">Cell cycle</keyword>
<accession>A0A2Z4JSC6</accession>
<evidence type="ECO:0000259" key="14">
    <source>
        <dbReference type="PROSITE" id="PS50059"/>
    </source>
</evidence>
<comment type="catalytic activity">
    <reaction evidence="1 11 12">
        <text>[protein]-peptidylproline (omega=180) = [protein]-peptidylproline (omega=0)</text>
        <dbReference type="Rhea" id="RHEA:16237"/>
        <dbReference type="Rhea" id="RHEA-COMP:10747"/>
        <dbReference type="Rhea" id="RHEA-COMP:10748"/>
        <dbReference type="ChEBI" id="CHEBI:83833"/>
        <dbReference type="ChEBI" id="CHEBI:83834"/>
        <dbReference type="EC" id="5.2.1.8"/>
    </reaction>
</comment>
<dbReference type="InterPro" id="IPR046357">
    <property type="entry name" value="PPIase_dom_sf"/>
</dbReference>
<dbReference type="GO" id="GO:0044183">
    <property type="term" value="F:protein folding chaperone"/>
    <property type="evidence" value="ECO:0007669"/>
    <property type="project" value="TreeGrafter"/>
</dbReference>